<accession>A0A433TY47</accession>
<proteinExistence type="predicted"/>
<protein>
    <submittedName>
        <fullName evidence="1">Uncharacterized protein</fullName>
    </submittedName>
</protein>
<evidence type="ECO:0000313" key="1">
    <source>
        <dbReference type="EMBL" id="RUS86501.1"/>
    </source>
</evidence>
<organism evidence="1 2">
    <name type="scientific">Elysia chlorotica</name>
    <name type="common">Eastern emerald elysia</name>
    <name type="synonym">Sea slug</name>
    <dbReference type="NCBI Taxonomy" id="188477"/>
    <lineage>
        <taxon>Eukaryota</taxon>
        <taxon>Metazoa</taxon>
        <taxon>Spiralia</taxon>
        <taxon>Lophotrochozoa</taxon>
        <taxon>Mollusca</taxon>
        <taxon>Gastropoda</taxon>
        <taxon>Heterobranchia</taxon>
        <taxon>Euthyneura</taxon>
        <taxon>Panpulmonata</taxon>
        <taxon>Sacoglossa</taxon>
        <taxon>Placobranchoidea</taxon>
        <taxon>Plakobranchidae</taxon>
        <taxon>Elysia</taxon>
    </lineage>
</organism>
<gene>
    <name evidence="1" type="ORF">EGW08_005751</name>
</gene>
<evidence type="ECO:0000313" key="2">
    <source>
        <dbReference type="Proteomes" id="UP000271974"/>
    </source>
</evidence>
<name>A0A433TY47_ELYCH</name>
<reference evidence="1 2" key="1">
    <citation type="submission" date="2019-01" db="EMBL/GenBank/DDBJ databases">
        <title>A draft genome assembly of the solar-powered sea slug Elysia chlorotica.</title>
        <authorList>
            <person name="Cai H."/>
            <person name="Li Q."/>
            <person name="Fang X."/>
            <person name="Li J."/>
            <person name="Curtis N.E."/>
            <person name="Altenburger A."/>
            <person name="Shibata T."/>
            <person name="Feng M."/>
            <person name="Maeda T."/>
            <person name="Schwartz J.A."/>
            <person name="Shigenobu S."/>
            <person name="Lundholm N."/>
            <person name="Nishiyama T."/>
            <person name="Yang H."/>
            <person name="Hasebe M."/>
            <person name="Li S."/>
            <person name="Pierce S.K."/>
            <person name="Wang J."/>
        </authorList>
    </citation>
    <scope>NUCLEOTIDE SEQUENCE [LARGE SCALE GENOMIC DNA]</scope>
    <source>
        <strain evidence="1">EC2010</strain>
        <tissue evidence="1">Whole organism of an adult</tissue>
    </source>
</reference>
<comment type="caution">
    <text evidence="1">The sequence shown here is derived from an EMBL/GenBank/DDBJ whole genome shotgun (WGS) entry which is preliminary data.</text>
</comment>
<dbReference type="AlphaFoldDB" id="A0A433TY47"/>
<sequence>MSVLEPVHNIAYKVRMLTSEADVLPQGHRAPTTRPHTCTRITPRPFAHLHVNEALKNMRVCEPPHMVPEGSSLDSAKSYRTVCSIRHCHGDDIPSYWATELTTRDHLVCGIIKANECRVEGADLIPLHGLELGIPRLRSQCSANCASSASETCKMFIEKGGVKVLMNGSIESSAGSDRYCADRRSGDPLFKSHLTVVMLEPRDIEPITWSDFRPSGPSDINSCWSHQDCLASVLYLQIEKGKIVFKLHKQEENDDWTPLVHARGIDQLGSDESS</sequence>
<dbReference type="Proteomes" id="UP000271974">
    <property type="component" value="Unassembled WGS sequence"/>
</dbReference>
<dbReference type="EMBL" id="RQTK01000137">
    <property type="protein sequence ID" value="RUS86501.1"/>
    <property type="molecule type" value="Genomic_DNA"/>
</dbReference>
<keyword evidence="2" id="KW-1185">Reference proteome</keyword>